<dbReference type="HOGENOM" id="CLU_039815_0_0_6"/>
<organism evidence="2 3">
    <name type="scientific">Bermanella marisrubri</name>
    <dbReference type="NCBI Taxonomy" id="207949"/>
    <lineage>
        <taxon>Bacteria</taxon>
        <taxon>Pseudomonadati</taxon>
        <taxon>Pseudomonadota</taxon>
        <taxon>Gammaproteobacteria</taxon>
        <taxon>Oceanospirillales</taxon>
        <taxon>Oceanospirillaceae</taxon>
        <taxon>Bermanella</taxon>
    </lineage>
</organism>
<dbReference type="EMBL" id="AAQH01000016">
    <property type="protein sequence ID" value="EAT11535.1"/>
    <property type="molecule type" value="Genomic_DNA"/>
</dbReference>
<keyword evidence="1" id="KW-0472">Membrane</keyword>
<dbReference type="AlphaFoldDB" id="Q1N028"/>
<keyword evidence="3" id="KW-1185">Reference proteome</keyword>
<dbReference type="OrthoDB" id="9798009at2"/>
<dbReference type="STRING" id="207949.RED65_02654"/>
<dbReference type="Proteomes" id="UP000004263">
    <property type="component" value="Unassembled WGS sequence"/>
</dbReference>
<dbReference type="RefSeq" id="WP_007019146.1">
    <property type="nucleotide sequence ID" value="NZ_CH724121.1"/>
</dbReference>
<gene>
    <name evidence="2" type="ORF">RED65_02654</name>
</gene>
<keyword evidence="1" id="KW-1133">Transmembrane helix</keyword>
<keyword evidence="1" id="KW-0812">Transmembrane</keyword>
<feature type="transmembrane region" description="Helical" evidence="1">
    <location>
        <begin position="41"/>
        <end position="62"/>
    </location>
</feature>
<accession>Q1N028</accession>
<evidence type="ECO:0000256" key="1">
    <source>
        <dbReference type="SAM" id="Phobius"/>
    </source>
</evidence>
<evidence type="ECO:0000313" key="2">
    <source>
        <dbReference type="EMBL" id="EAT11535.1"/>
    </source>
</evidence>
<evidence type="ECO:0008006" key="4">
    <source>
        <dbReference type="Google" id="ProtNLM"/>
    </source>
</evidence>
<protein>
    <recommendedName>
        <fullName evidence="4">MotA/TolQ/ExbB proton channel domain-containing protein</fullName>
    </recommendedName>
</protein>
<comment type="caution">
    <text evidence="2">The sequence shown here is derived from an EMBL/GenBank/DDBJ whole genome shotgun (WGS) entry which is preliminary data.</text>
</comment>
<feature type="transmembrane region" description="Helical" evidence="1">
    <location>
        <begin position="74"/>
        <end position="95"/>
    </location>
</feature>
<name>Q1N028_9GAMM</name>
<proteinExistence type="predicted"/>
<dbReference type="Gene3D" id="1.20.120.20">
    <property type="entry name" value="Apolipoprotein"/>
    <property type="match status" value="1"/>
</dbReference>
<reference evidence="2 3" key="1">
    <citation type="submission" date="2006-03" db="EMBL/GenBank/DDBJ databases">
        <authorList>
            <person name="Pinhassi J."/>
            <person name="Pedros-Alio C."/>
            <person name="Ferriera S."/>
            <person name="Johnson J."/>
            <person name="Kravitz S."/>
            <person name="Halpern A."/>
            <person name="Remington K."/>
            <person name="Beeson K."/>
            <person name="Tran B."/>
            <person name="Rogers Y.-H."/>
            <person name="Friedman R."/>
            <person name="Venter J.C."/>
        </authorList>
    </citation>
    <scope>NUCLEOTIDE SEQUENCE [LARGE SCALE GENOMIC DNA]</scope>
    <source>
        <strain evidence="2 3">RED65</strain>
    </source>
</reference>
<sequence length="416" mass="46550">MSLFETEFSWWTLGLISVIALLTLYFQIFRYSTRTAESAPTILTSIGIFGTFLGVALGLTQFDTANLQDSVPELLAGLKTAFWSSIAGLFGALTIKFRAVMDVTHGEHHHQRTASIDDLHDSLNKIHDVLIDQDKQPLLSELSLLRVEQQRQSDDMLNAIAHYQERMVEANTQALIDALGVVMRDFNTKIDEQYGDNFKRLNESVGQMLEWQQQYKQQLIELADNQEKIGASMQNASQAFSNMVEHAESFNGISESLGSMLQGLNTQRDVLDKHLTGLAQLVTEAGAGLPKLEERMTFLTSGLASTLEEYNSRMESMLQTTTQSMQNTTEQLTQNLQQGYGQAFNELEKKLLQALAQTDKQMAKLDAGMEQALKHSLQTLGEQLGALSEKFVQDYSPLTERLRDVVAIAESQKRGQ</sequence>
<evidence type="ECO:0000313" key="3">
    <source>
        <dbReference type="Proteomes" id="UP000004263"/>
    </source>
</evidence>
<feature type="transmembrane region" description="Helical" evidence="1">
    <location>
        <begin position="12"/>
        <end position="29"/>
    </location>
</feature>